<dbReference type="Proteomes" id="UP000007463">
    <property type="component" value="Chromosome"/>
</dbReference>
<dbReference type="SUPFAM" id="SSF55874">
    <property type="entry name" value="ATPase domain of HSP90 chaperone/DNA topoisomerase II/histidine kinase"/>
    <property type="match status" value="1"/>
</dbReference>
<dbReference type="PROSITE" id="PS50113">
    <property type="entry name" value="PAC"/>
    <property type="match status" value="1"/>
</dbReference>
<dbReference type="HOGENOM" id="CLU_000445_89_2_10"/>
<dbReference type="Gene3D" id="3.30.565.10">
    <property type="entry name" value="Histidine kinase-like ATPase, C-terminal domain"/>
    <property type="match status" value="1"/>
</dbReference>
<proteinExistence type="predicted"/>
<dbReference type="CDD" id="cd00075">
    <property type="entry name" value="HATPase"/>
    <property type="match status" value="1"/>
</dbReference>
<dbReference type="PROSITE" id="PS50112">
    <property type="entry name" value="PAS"/>
    <property type="match status" value="1"/>
</dbReference>
<reference evidence="11" key="2">
    <citation type="submission" date="2011-02" db="EMBL/GenBank/DDBJ databases">
        <title>The complete genome of Fluviicola taffensis DSM 16823.</title>
        <authorList>
            <consortium name="US DOE Joint Genome Institute (JGI-PGF)"/>
            <person name="Lucas S."/>
            <person name="Copeland A."/>
            <person name="Lapidus A."/>
            <person name="Bruce D."/>
            <person name="Goodwin L."/>
            <person name="Pitluck S."/>
            <person name="Kyrpides N."/>
            <person name="Mavromatis K."/>
            <person name="Ivanova N."/>
            <person name="Mikhailova N."/>
            <person name="Pagani I."/>
            <person name="Chertkov O."/>
            <person name="Detter J.C."/>
            <person name="Han C."/>
            <person name="Tapia R."/>
            <person name="Land M."/>
            <person name="Hauser L."/>
            <person name="Markowitz V."/>
            <person name="Cheng J.-F."/>
            <person name="Hugenholtz P."/>
            <person name="Woyke T."/>
            <person name="Wu D."/>
            <person name="Tindall B."/>
            <person name="Pomrenke H.G."/>
            <person name="Brambilla E."/>
            <person name="Klenk H.-P."/>
            <person name="Eisen J.A."/>
        </authorList>
    </citation>
    <scope>NUCLEOTIDE SEQUENCE [LARGE SCALE GENOMIC DNA]</scope>
    <source>
        <strain evidence="11">DSM 16823 / RW262 / RW262</strain>
    </source>
</reference>
<dbReference type="PANTHER" id="PTHR43711">
    <property type="entry name" value="TWO-COMPONENT HISTIDINE KINASE"/>
    <property type="match status" value="1"/>
</dbReference>
<dbReference type="Gene3D" id="3.30.450.20">
    <property type="entry name" value="PAS domain"/>
    <property type="match status" value="1"/>
</dbReference>
<dbReference type="AlphaFoldDB" id="F2I9J2"/>
<evidence type="ECO:0000313" key="10">
    <source>
        <dbReference type="EMBL" id="AEA45173.1"/>
    </source>
</evidence>
<evidence type="ECO:0000256" key="3">
    <source>
        <dbReference type="ARBA" id="ARBA00022553"/>
    </source>
</evidence>
<organism evidence="10 11">
    <name type="scientific">Fluviicola taffensis (strain DSM 16823 / NCIMB 13979 / RW262)</name>
    <dbReference type="NCBI Taxonomy" id="755732"/>
    <lineage>
        <taxon>Bacteria</taxon>
        <taxon>Pseudomonadati</taxon>
        <taxon>Bacteroidota</taxon>
        <taxon>Flavobacteriia</taxon>
        <taxon>Flavobacteriales</taxon>
        <taxon>Crocinitomicaceae</taxon>
        <taxon>Fluviicola</taxon>
    </lineage>
</organism>
<dbReference type="InterPro" id="IPR000014">
    <property type="entry name" value="PAS"/>
</dbReference>
<dbReference type="PROSITE" id="PS50109">
    <property type="entry name" value="HIS_KIN"/>
    <property type="match status" value="1"/>
</dbReference>
<protein>
    <recommendedName>
        <fullName evidence="2">histidine kinase</fullName>
        <ecNumber evidence="2">2.7.13.3</ecNumber>
    </recommendedName>
</protein>
<keyword evidence="6" id="KW-0902">Two-component regulatory system</keyword>
<dbReference type="Pfam" id="PF00512">
    <property type="entry name" value="HisKA"/>
    <property type="match status" value="1"/>
</dbReference>
<keyword evidence="11" id="KW-1185">Reference proteome</keyword>
<evidence type="ECO:0000256" key="5">
    <source>
        <dbReference type="ARBA" id="ARBA00022777"/>
    </source>
</evidence>
<keyword evidence="4" id="KW-0808">Transferase</keyword>
<dbReference type="FunFam" id="3.30.565.10:FF:000006">
    <property type="entry name" value="Sensor histidine kinase WalK"/>
    <property type="match status" value="1"/>
</dbReference>
<dbReference type="PRINTS" id="PR00344">
    <property type="entry name" value="BCTRLSENSOR"/>
</dbReference>
<dbReference type="InterPro" id="IPR005467">
    <property type="entry name" value="His_kinase_dom"/>
</dbReference>
<dbReference type="PANTHER" id="PTHR43711:SF26">
    <property type="entry name" value="SENSOR HISTIDINE KINASE RCSC"/>
    <property type="match status" value="1"/>
</dbReference>
<dbReference type="KEGG" id="fte:Fluta_3199"/>
<evidence type="ECO:0000256" key="4">
    <source>
        <dbReference type="ARBA" id="ARBA00022679"/>
    </source>
</evidence>
<evidence type="ECO:0000256" key="1">
    <source>
        <dbReference type="ARBA" id="ARBA00000085"/>
    </source>
</evidence>
<dbReference type="SMART" id="SM00091">
    <property type="entry name" value="PAS"/>
    <property type="match status" value="1"/>
</dbReference>
<dbReference type="InterPro" id="IPR036890">
    <property type="entry name" value="HATPase_C_sf"/>
</dbReference>
<dbReference type="InterPro" id="IPR000700">
    <property type="entry name" value="PAS-assoc_C"/>
</dbReference>
<dbReference type="CDD" id="cd00082">
    <property type="entry name" value="HisKA"/>
    <property type="match status" value="1"/>
</dbReference>
<dbReference type="eggNOG" id="COG2205">
    <property type="taxonomic scope" value="Bacteria"/>
</dbReference>
<dbReference type="InterPro" id="IPR003661">
    <property type="entry name" value="HisK_dim/P_dom"/>
</dbReference>
<dbReference type="Pfam" id="PF02518">
    <property type="entry name" value="HATPase_c"/>
    <property type="match status" value="1"/>
</dbReference>
<dbReference type="STRING" id="755732.Fluta_3199"/>
<feature type="domain" description="PAC" evidence="9">
    <location>
        <begin position="111"/>
        <end position="161"/>
    </location>
</feature>
<dbReference type="SUPFAM" id="SSF47384">
    <property type="entry name" value="Homodimeric domain of signal transducing histidine kinase"/>
    <property type="match status" value="1"/>
</dbReference>
<name>F2I9J2_FLUTR</name>
<evidence type="ECO:0000313" key="11">
    <source>
        <dbReference type="Proteomes" id="UP000007463"/>
    </source>
</evidence>
<dbReference type="InterPro" id="IPR035965">
    <property type="entry name" value="PAS-like_dom_sf"/>
</dbReference>
<gene>
    <name evidence="10" type="ordered locus">Fluta_3199</name>
</gene>
<dbReference type="Gene3D" id="1.10.287.130">
    <property type="match status" value="1"/>
</dbReference>
<dbReference type="SUPFAM" id="SSF55785">
    <property type="entry name" value="PYP-like sensor domain (PAS domain)"/>
    <property type="match status" value="1"/>
</dbReference>
<reference evidence="10 11" key="1">
    <citation type="journal article" date="2011" name="Stand. Genomic Sci.">
        <title>Complete genome sequence of the gliding freshwater bacterium Fluviicola taffensis type strain (RW262).</title>
        <authorList>
            <person name="Woyke T."/>
            <person name="Chertkov O."/>
            <person name="Lapidus A."/>
            <person name="Nolan M."/>
            <person name="Lucas S."/>
            <person name="Del Rio T.G."/>
            <person name="Tice H."/>
            <person name="Cheng J.F."/>
            <person name="Tapia R."/>
            <person name="Han C."/>
            <person name="Goodwin L."/>
            <person name="Pitluck S."/>
            <person name="Liolios K."/>
            <person name="Pagani I."/>
            <person name="Ivanova N."/>
            <person name="Huntemann M."/>
            <person name="Mavromatis K."/>
            <person name="Mikhailova N."/>
            <person name="Pati A."/>
            <person name="Chen A."/>
            <person name="Palaniappan K."/>
            <person name="Land M."/>
            <person name="Hauser L."/>
            <person name="Brambilla E.M."/>
            <person name="Rohde M."/>
            <person name="Mwirichia R."/>
            <person name="Sikorski J."/>
            <person name="Tindall B.J."/>
            <person name="Goker M."/>
            <person name="Bristow J."/>
            <person name="Eisen J.A."/>
            <person name="Markowitz V."/>
            <person name="Hugenholtz P."/>
            <person name="Klenk H.P."/>
            <person name="Kyrpides N.C."/>
        </authorList>
    </citation>
    <scope>NUCLEOTIDE SEQUENCE [LARGE SCALE GENOMIC DNA]</scope>
    <source>
        <strain evidence="11">DSM 16823 / RW262 / RW262</strain>
    </source>
</reference>
<comment type="catalytic activity">
    <reaction evidence="1">
        <text>ATP + protein L-histidine = ADP + protein N-phospho-L-histidine.</text>
        <dbReference type="EC" id="2.7.13.3"/>
    </reaction>
</comment>
<dbReference type="CDD" id="cd00130">
    <property type="entry name" value="PAS"/>
    <property type="match status" value="1"/>
</dbReference>
<evidence type="ECO:0000256" key="6">
    <source>
        <dbReference type="ARBA" id="ARBA00023012"/>
    </source>
</evidence>
<dbReference type="InterPro" id="IPR050736">
    <property type="entry name" value="Sensor_HK_Regulatory"/>
</dbReference>
<dbReference type="NCBIfam" id="TIGR00229">
    <property type="entry name" value="sensory_box"/>
    <property type="match status" value="1"/>
</dbReference>
<keyword evidence="3" id="KW-0597">Phosphoprotein</keyword>
<feature type="domain" description="Histidine kinase" evidence="7">
    <location>
        <begin position="211"/>
        <end position="426"/>
    </location>
</feature>
<dbReference type="InterPro" id="IPR004358">
    <property type="entry name" value="Sig_transdc_His_kin-like_C"/>
</dbReference>
<feature type="domain" description="PAS" evidence="8">
    <location>
        <begin position="45"/>
        <end position="78"/>
    </location>
</feature>
<keyword evidence="5 10" id="KW-0418">Kinase</keyword>
<accession>F2I9J2</accession>
<evidence type="ECO:0000259" key="8">
    <source>
        <dbReference type="PROSITE" id="PS50112"/>
    </source>
</evidence>
<dbReference type="SMART" id="SM00387">
    <property type="entry name" value="HATPase_c"/>
    <property type="match status" value="1"/>
</dbReference>
<dbReference type="InterPro" id="IPR003594">
    <property type="entry name" value="HATPase_dom"/>
</dbReference>
<dbReference type="EC" id="2.7.13.3" evidence="2"/>
<sequence>MIMITYSWIIFFYIWSSIKKRIFGMNYELKKMESKEGNDALFLHATEGILVTNSSGQIIRINPSAEHLFGYEHGELAGMKIEALIPRRFTQKHETNRTSYAHHPHARSMGLGMDLFGLKKDGSEFPVEISLSPYSNKDGNFVIAFIIDITLRKEAEFRMKTYFADLEKQVKNRTLVLEEAIAELEKTKRDLDISLAKEKELNEMKSRFVSMASHEFRTPLTTMMSSVSLISKYHERKDDGNHQKHVSKVKISINNLTDILNDFLSVSKLEEGKIVNEPEEMNIRIFISEIVSEMRTMLFGKQVISEDYLGEELVRLDPKILKNVLLNLFSNAIKFSSQDGVIELSVRKIADEIFITVKDHGIGISKEDQEQLFERFFRGKNATHIQGTGLGLSIVARYIELMNGTIEIESVQNEGTKVTLSIKDSKTNDNEKDTSNRG</sequence>
<evidence type="ECO:0000256" key="2">
    <source>
        <dbReference type="ARBA" id="ARBA00012438"/>
    </source>
</evidence>
<dbReference type="EMBL" id="CP002542">
    <property type="protein sequence ID" value="AEA45173.1"/>
    <property type="molecule type" value="Genomic_DNA"/>
</dbReference>
<evidence type="ECO:0000259" key="9">
    <source>
        <dbReference type="PROSITE" id="PS50113"/>
    </source>
</evidence>
<dbReference type="GO" id="GO:0000155">
    <property type="term" value="F:phosphorelay sensor kinase activity"/>
    <property type="evidence" value="ECO:0007669"/>
    <property type="project" value="InterPro"/>
</dbReference>
<evidence type="ECO:0000259" key="7">
    <source>
        <dbReference type="PROSITE" id="PS50109"/>
    </source>
</evidence>
<dbReference type="SMART" id="SM00388">
    <property type="entry name" value="HisKA"/>
    <property type="match status" value="1"/>
</dbReference>
<dbReference type="InterPro" id="IPR036097">
    <property type="entry name" value="HisK_dim/P_sf"/>
</dbReference>
<dbReference type="Pfam" id="PF13426">
    <property type="entry name" value="PAS_9"/>
    <property type="match status" value="1"/>
</dbReference>